<dbReference type="InterPro" id="IPR036322">
    <property type="entry name" value="WD40_repeat_dom_sf"/>
</dbReference>
<feature type="chain" id="PRO_5013040754" evidence="1">
    <location>
        <begin position="26"/>
        <end position="126"/>
    </location>
</feature>
<proteinExistence type="predicted"/>
<comment type="caution">
    <text evidence="2">The sequence shown here is derived from an EMBL/GenBank/DDBJ whole genome shotgun (WGS) entry which is preliminary data.</text>
</comment>
<evidence type="ECO:0000256" key="1">
    <source>
        <dbReference type="SAM" id="SignalP"/>
    </source>
</evidence>
<dbReference type="Proteomes" id="UP000183567">
    <property type="component" value="Unassembled WGS sequence"/>
</dbReference>
<accession>A0A1J8QGB5</accession>
<keyword evidence="1" id="KW-0732">Signal</keyword>
<dbReference type="EMBL" id="LVVM01000919">
    <property type="protein sequence ID" value="OJA19695.1"/>
    <property type="molecule type" value="Genomic_DNA"/>
</dbReference>
<keyword evidence="3" id="KW-1185">Reference proteome</keyword>
<reference evidence="2 3" key="1">
    <citation type="submission" date="2016-03" db="EMBL/GenBank/DDBJ databases">
        <title>Comparative genomics of the ectomycorrhizal sister species Rhizopogon vinicolor and Rhizopogon vesiculosus (Basidiomycota: Boletales) reveals a divergence of the mating type B locus.</title>
        <authorList>
            <person name="Mujic A.B."/>
            <person name="Kuo A."/>
            <person name="Tritt A."/>
            <person name="Lipzen A."/>
            <person name="Chen C."/>
            <person name="Johnson J."/>
            <person name="Sharma A."/>
            <person name="Barry K."/>
            <person name="Grigoriev I.V."/>
            <person name="Spatafora J.W."/>
        </authorList>
    </citation>
    <scope>NUCLEOTIDE SEQUENCE [LARGE SCALE GENOMIC DNA]</scope>
    <source>
        <strain evidence="2 3">AM-OR11-056</strain>
    </source>
</reference>
<dbReference type="Gene3D" id="2.130.10.10">
    <property type="entry name" value="YVTN repeat-like/Quinoprotein amine dehydrogenase"/>
    <property type="match status" value="1"/>
</dbReference>
<gene>
    <name evidence="2" type="ORF">AZE42_12881</name>
</gene>
<organism evidence="2 3">
    <name type="scientific">Rhizopogon vesiculosus</name>
    <dbReference type="NCBI Taxonomy" id="180088"/>
    <lineage>
        <taxon>Eukaryota</taxon>
        <taxon>Fungi</taxon>
        <taxon>Dikarya</taxon>
        <taxon>Basidiomycota</taxon>
        <taxon>Agaricomycotina</taxon>
        <taxon>Agaricomycetes</taxon>
        <taxon>Agaricomycetidae</taxon>
        <taxon>Boletales</taxon>
        <taxon>Suillineae</taxon>
        <taxon>Rhizopogonaceae</taxon>
        <taxon>Rhizopogon</taxon>
    </lineage>
</organism>
<dbReference type="InterPro" id="IPR015943">
    <property type="entry name" value="WD40/YVTN_repeat-like_dom_sf"/>
</dbReference>
<protein>
    <submittedName>
        <fullName evidence="2">Uncharacterized protein</fullName>
    </submittedName>
</protein>
<evidence type="ECO:0000313" key="2">
    <source>
        <dbReference type="EMBL" id="OJA19695.1"/>
    </source>
</evidence>
<dbReference type="SUPFAM" id="SSF50978">
    <property type="entry name" value="WD40 repeat-like"/>
    <property type="match status" value="1"/>
</dbReference>
<dbReference type="AlphaFoldDB" id="A0A1J8QGB5"/>
<dbReference type="STRING" id="180088.A0A1J8QGB5"/>
<name>A0A1J8QGB5_9AGAM</name>
<evidence type="ECO:0000313" key="3">
    <source>
        <dbReference type="Proteomes" id="UP000183567"/>
    </source>
</evidence>
<feature type="signal peptide" evidence="1">
    <location>
        <begin position="1"/>
        <end position="25"/>
    </location>
</feature>
<sequence length="126" mass="13902">MKKWVVKKIVGALLILRDGKQVVSAEGDDPDDDFDKTVYWQLWQHGDISLDGGILASGLFDRTVILWDTTTWQTKGQPLEFGAHVTCVQFCLSNQLGVATEEDIQYGTLTGGSVWLNSRATPTSTV</sequence>